<feature type="transmembrane region" description="Helical" evidence="2">
    <location>
        <begin position="71"/>
        <end position="92"/>
    </location>
</feature>
<dbReference type="AlphaFoldDB" id="A0A9P8V3N9"/>
<feature type="transmembrane region" description="Helical" evidence="2">
    <location>
        <begin position="42"/>
        <end position="59"/>
    </location>
</feature>
<evidence type="ECO:0000313" key="3">
    <source>
        <dbReference type="EMBL" id="KAH6670302.1"/>
    </source>
</evidence>
<name>A0A9P8V3N9_9PEZI</name>
<feature type="compositionally biased region" description="Basic and acidic residues" evidence="1">
    <location>
        <begin position="181"/>
        <end position="194"/>
    </location>
</feature>
<organism evidence="3 4">
    <name type="scientific">Plectosphaerella plurivora</name>
    <dbReference type="NCBI Taxonomy" id="936078"/>
    <lineage>
        <taxon>Eukaryota</taxon>
        <taxon>Fungi</taxon>
        <taxon>Dikarya</taxon>
        <taxon>Ascomycota</taxon>
        <taxon>Pezizomycotina</taxon>
        <taxon>Sordariomycetes</taxon>
        <taxon>Hypocreomycetidae</taxon>
        <taxon>Glomerellales</taxon>
        <taxon>Plectosphaerellaceae</taxon>
        <taxon>Plectosphaerella</taxon>
    </lineage>
</organism>
<sequence length="218" mass="23990">MADKEVNWVGPKSYRIVTIICFLVLFPLGIPASIIFHTGLPALGLVPLAASTIFSLILLRKQKTKKAKHSPFFIFSMDFILASCLLVVYLFTWFEVAGQSYWWYTDNAAAMLAGYATIPMLVGLGIHGYLAGRTLCLSLVRKKKIGNVCPNCSHQIQPTATWFPRSSDDLARLLAGDDAEEGRYRDEEGSEHNANEPPEVVRISPAPSTGARATLSDN</sequence>
<keyword evidence="2" id="KW-0472">Membrane</keyword>
<evidence type="ECO:0000313" key="4">
    <source>
        <dbReference type="Proteomes" id="UP000770015"/>
    </source>
</evidence>
<feature type="region of interest" description="Disordered" evidence="1">
    <location>
        <begin position="180"/>
        <end position="218"/>
    </location>
</feature>
<comment type="caution">
    <text evidence="3">The sequence shown here is derived from an EMBL/GenBank/DDBJ whole genome shotgun (WGS) entry which is preliminary data.</text>
</comment>
<reference evidence="3" key="1">
    <citation type="journal article" date="2021" name="Nat. Commun.">
        <title>Genetic determinants of endophytism in the Arabidopsis root mycobiome.</title>
        <authorList>
            <person name="Mesny F."/>
            <person name="Miyauchi S."/>
            <person name="Thiergart T."/>
            <person name="Pickel B."/>
            <person name="Atanasova L."/>
            <person name="Karlsson M."/>
            <person name="Huettel B."/>
            <person name="Barry K.W."/>
            <person name="Haridas S."/>
            <person name="Chen C."/>
            <person name="Bauer D."/>
            <person name="Andreopoulos W."/>
            <person name="Pangilinan J."/>
            <person name="LaButti K."/>
            <person name="Riley R."/>
            <person name="Lipzen A."/>
            <person name="Clum A."/>
            <person name="Drula E."/>
            <person name="Henrissat B."/>
            <person name="Kohler A."/>
            <person name="Grigoriev I.V."/>
            <person name="Martin F.M."/>
            <person name="Hacquard S."/>
        </authorList>
    </citation>
    <scope>NUCLEOTIDE SEQUENCE</scope>
    <source>
        <strain evidence="3">MPI-SDFR-AT-0117</strain>
    </source>
</reference>
<keyword evidence="2" id="KW-1133">Transmembrane helix</keyword>
<dbReference type="EMBL" id="JAGSXJ010000030">
    <property type="protein sequence ID" value="KAH6670302.1"/>
    <property type="molecule type" value="Genomic_DNA"/>
</dbReference>
<gene>
    <name evidence="3" type="ORF">F5X68DRAFT_265050</name>
</gene>
<accession>A0A9P8V3N9</accession>
<keyword evidence="2" id="KW-0812">Transmembrane</keyword>
<evidence type="ECO:0000256" key="1">
    <source>
        <dbReference type="SAM" id="MobiDB-lite"/>
    </source>
</evidence>
<feature type="transmembrane region" description="Helical" evidence="2">
    <location>
        <begin position="112"/>
        <end position="132"/>
    </location>
</feature>
<evidence type="ECO:0000256" key="2">
    <source>
        <dbReference type="SAM" id="Phobius"/>
    </source>
</evidence>
<proteinExistence type="predicted"/>
<keyword evidence="4" id="KW-1185">Reference proteome</keyword>
<feature type="transmembrane region" description="Helical" evidence="2">
    <location>
        <begin position="16"/>
        <end position="36"/>
    </location>
</feature>
<protein>
    <submittedName>
        <fullName evidence="3">Uncharacterized protein</fullName>
    </submittedName>
</protein>
<dbReference type="OrthoDB" id="5241710at2759"/>
<dbReference type="Proteomes" id="UP000770015">
    <property type="component" value="Unassembled WGS sequence"/>
</dbReference>